<dbReference type="RefSeq" id="WP_151109889.1">
    <property type="nucleotide sequence ID" value="NZ_JACSQO010000004.1"/>
</dbReference>
<comment type="caution">
    <text evidence="2">The sequence shown here is derived from an EMBL/GenBank/DDBJ whole genome shotgun (WGS) entry which is preliminary data.</text>
</comment>
<sequence>MANLAHKQSVLRITFEAGIGTDGKMKTKSKTYRNVKANANADQLEAAVTILSGFSTSPFVGAEKIQTSNLN</sequence>
<evidence type="ECO:0000259" key="1">
    <source>
        <dbReference type="Pfam" id="PF07872"/>
    </source>
</evidence>
<dbReference type="EMBL" id="JACSQO010000004">
    <property type="protein sequence ID" value="MBD7944427.1"/>
    <property type="molecule type" value="Genomic_DNA"/>
</dbReference>
<proteinExistence type="predicted"/>
<name>A0ABR8R9W1_9BACI</name>
<organism evidence="2 3">
    <name type="scientific">Psychrobacillus faecigallinarum</name>
    <dbReference type="NCBI Taxonomy" id="2762235"/>
    <lineage>
        <taxon>Bacteria</taxon>
        <taxon>Bacillati</taxon>
        <taxon>Bacillota</taxon>
        <taxon>Bacilli</taxon>
        <taxon>Bacillales</taxon>
        <taxon>Bacillaceae</taxon>
        <taxon>Psychrobacillus</taxon>
    </lineage>
</organism>
<dbReference type="Pfam" id="PF07872">
    <property type="entry name" value="DUF1659"/>
    <property type="match status" value="1"/>
</dbReference>
<evidence type="ECO:0000313" key="2">
    <source>
        <dbReference type="EMBL" id="MBD7944427.1"/>
    </source>
</evidence>
<gene>
    <name evidence="2" type="ORF">H9650_09900</name>
</gene>
<keyword evidence="3" id="KW-1185">Reference proteome</keyword>
<dbReference type="InterPro" id="IPR012454">
    <property type="entry name" value="DUF1659"/>
</dbReference>
<accession>A0ABR8R9W1</accession>
<reference evidence="2 3" key="1">
    <citation type="submission" date="2020-08" db="EMBL/GenBank/DDBJ databases">
        <title>A Genomic Blueprint of the Chicken Gut Microbiome.</title>
        <authorList>
            <person name="Gilroy R."/>
            <person name="Ravi A."/>
            <person name="Getino M."/>
            <person name="Pursley I."/>
            <person name="Horton D.L."/>
            <person name="Alikhan N.-F."/>
            <person name="Baker D."/>
            <person name="Gharbi K."/>
            <person name="Hall N."/>
            <person name="Watson M."/>
            <person name="Adriaenssens E.M."/>
            <person name="Foster-Nyarko E."/>
            <person name="Jarju S."/>
            <person name="Secka A."/>
            <person name="Antonio M."/>
            <person name="Oren A."/>
            <person name="Chaudhuri R."/>
            <person name="La Ragione R.M."/>
            <person name="Hildebrand F."/>
            <person name="Pallen M.J."/>
        </authorList>
    </citation>
    <scope>NUCLEOTIDE SEQUENCE [LARGE SCALE GENOMIC DNA]</scope>
    <source>
        <strain evidence="2 3">Sa2BUA9</strain>
    </source>
</reference>
<dbReference type="Proteomes" id="UP000640786">
    <property type="component" value="Unassembled WGS sequence"/>
</dbReference>
<protein>
    <submittedName>
        <fullName evidence="2">DUF1659 domain-containing protein</fullName>
    </submittedName>
</protein>
<evidence type="ECO:0000313" key="3">
    <source>
        <dbReference type="Proteomes" id="UP000640786"/>
    </source>
</evidence>
<feature type="domain" description="DUF1659" evidence="1">
    <location>
        <begin position="6"/>
        <end position="70"/>
    </location>
</feature>